<dbReference type="RefSeq" id="XP_053024736.1">
    <property type="nucleotide sequence ID" value="XM_053160798.1"/>
</dbReference>
<sequence>MSPKTRVEKNKLCYMLALCRSISLSQPQDPYTPISVHQTKLSNAMLEKVIGLAFPKFYQGILPNAMLDK</sequence>
<proteinExistence type="predicted"/>
<gene>
    <name evidence="1" type="ORF">PtA15_10A605</name>
</gene>
<dbReference type="GeneID" id="77801693"/>
<name>A0ABY7CV68_9BASI</name>
<organism evidence="1 2">
    <name type="scientific">Puccinia triticina</name>
    <dbReference type="NCBI Taxonomy" id="208348"/>
    <lineage>
        <taxon>Eukaryota</taxon>
        <taxon>Fungi</taxon>
        <taxon>Dikarya</taxon>
        <taxon>Basidiomycota</taxon>
        <taxon>Pucciniomycotina</taxon>
        <taxon>Pucciniomycetes</taxon>
        <taxon>Pucciniales</taxon>
        <taxon>Pucciniaceae</taxon>
        <taxon>Puccinia</taxon>
    </lineage>
</organism>
<evidence type="ECO:0000313" key="1">
    <source>
        <dbReference type="EMBL" id="WAQ89181.1"/>
    </source>
</evidence>
<dbReference type="Proteomes" id="UP001164743">
    <property type="component" value="Chromosome 10A"/>
</dbReference>
<protein>
    <submittedName>
        <fullName evidence="1">Uncharacterized protein</fullName>
    </submittedName>
</protein>
<evidence type="ECO:0000313" key="2">
    <source>
        <dbReference type="Proteomes" id="UP001164743"/>
    </source>
</evidence>
<reference evidence="1" key="1">
    <citation type="submission" date="2022-10" db="EMBL/GenBank/DDBJ databases">
        <title>Puccinia triticina Genome sequencing and assembly.</title>
        <authorList>
            <person name="Li C."/>
        </authorList>
    </citation>
    <scope>NUCLEOTIDE SEQUENCE</scope>
    <source>
        <strain evidence="1">Pt15</strain>
    </source>
</reference>
<keyword evidence="2" id="KW-1185">Reference proteome</keyword>
<accession>A0ABY7CV68</accession>
<dbReference type="EMBL" id="CP110430">
    <property type="protein sequence ID" value="WAQ89181.1"/>
    <property type="molecule type" value="Genomic_DNA"/>
</dbReference>